<dbReference type="Pfam" id="PF02028">
    <property type="entry name" value="BCCT"/>
    <property type="match status" value="1"/>
</dbReference>
<dbReference type="GO" id="GO:0022857">
    <property type="term" value="F:transmembrane transporter activity"/>
    <property type="evidence" value="ECO:0007669"/>
    <property type="project" value="InterPro"/>
</dbReference>
<name>A0A645ALA5_9ZZZZ</name>
<keyword evidence="5 7" id="KW-1133">Transmembrane helix</keyword>
<feature type="transmembrane region" description="Helical" evidence="7">
    <location>
        <begin position="211"/>
        <end position="231"/>
    </location>
</feature>
<keyword evidence="6 7" id="KW-0472">Membrane</keyword>
<evidence type="ECO:0000256" key="7">
    <source>
        <dbReference type="SAM" id="Phobius"/>
    </source>
</evidence>
<comment type="subcellular location">
    <subcellularLocation>
        <location evidence="1">Cell membrane</location>
        <topology evidence="1">Multi-pass membrane protein</topology>
    </subcellularLocation>
</comment>
<organism evidence="8">
    <name type="scientific">bioreactor metagenome</name>
    <dbReference type="NCBI Taxonomy" id="1076179"/>
    <lineage>
        <taxon>unclassified sequences</taxon>
        <taxon>metagenomes</taxon>
        <taxon>ecological metagenomes</taxon>
    </lineage>
</organism>
<feature type="transmembrane region" description="Helical" evidence="7">
    <location>
        <begin position="266"/>
        <end position="284"/>
    </location>
</feature>
<feature type="transmembrane region" description="Helical" evidence="7">
    <location>
        <begin position="296"/>
        <end position="321"/>
    </location>
</feature>
<dbReference type="PANTHER" id="PTHR30047">
    <property type="entry name" value="HIGH-AFFINITY CHOLINE TRANSPORT PROTEIN-RELATED"/>
    <property type="match status" value="1"/>
</dbReference>
<proteinExistence type="predicted"/>
<dbReference type="AlphaFoldDB" id="A0A645ALA5"/>
<keyword evidence="4 7" id="KW-0812">Transmembrane</keyword>
<evidence type="ECO:0000313" key="8">
    <source>
        <dbReference type="EMBL" id="MPM53518.1"/>
    </source>
</evidence>
<accession>A0A645ALA5</accession>
<dbReference type="PANTHER" id="PTHR30047:SF7">
    <property type="entry name" value="HIGH-AFFINITY CHOLINE TRANSPORT PROTEIN"/>
    <property type="match status" value="1"/>
</dbReference>
<sequence length="476" mass="51134">MGLVVLMMFFICCFAMFSKYGRIKLGGASSKPLMSTGSWIALSFTSAMAIGISFWGTAEPMMHFATPAAMDGVEAYSIGAAQASMNWTFHHWGPVFFAMYCGAGVMVAFATQNMKLPYRCSSAIYPLIGDKIYGMPGKIFEAIITISIVCSIASSLGMGALQISAGLDYAFGIPNSVTVAAVVILVMAVLYVGVSLTPISGGMKKVGNFNMLLYIFLLVFVLVFGPTRFLIESFVASVGSYLQNLPTLATNWDAFDQDGFMKTWTAFFWPWWLCACPPTGLFLAKLSQGRTLRQFVMVNLVFPALFCWIWMTVFGGTGMYFDIFENAGIGAAIIANGKDAATYELMKALPAASFTIIVTLVCAAISFNTKASAVSVTLAASTGKNDGSVSKISIAFWGISMALITAVLLLAGGKASLANTQTVSVLLGLPVSILLVLMGIGFFKQMFHCKKYDKVGTFDDPRYENIVTDQLVGKGV</sequence>
<comment type="caution">
    <text evidence="8">The sequence shown here is derived from an EMBL/GenBank/DDBJ whole genome shotgun (WGS) entry which is preliminary data.</text>
</comment>
<gene>
    <name evidence="8" type="primary">betL_1</name>
    <name evidence="8" type="ORF">SDC9_100286</name>
</gene>
<feature type="transmembrane region" description="Helical" evidence="7">
    <location>
        <begin position="6"/>
        <end position="21"/>
    </location>
</feature>
<dbReference type="InterPro" id="IPR000060">
    <property type="entry name" value="BCCT_transptr"/>
</dbReference>
<feature type="transmembrane region" description="Helical" evidence="7">
    <location>
        <begin position="139"/>
        <end position="165"/>
    </location>
</feature>
<evidence type="ECO:0000256" key="5">
    <source>
        <dbReference type="ARBA" id="ARBA00022989"/>
    </source>
</evidence>
<keyword evidence="2" id="KW-0813">Transport</keyword>
<evidence type="ECO:0000256" key="2">
    <source>
        <dbReference type="ARBA" id="ARBA00022448"/>
    </source>
</evidence>
<feature type="transmembrane region" description="Helical" evidence="7">
    <location>
        <begin position="348"/>
        <end position="368"/>
    </location>
</feature>
<feature type="transmembrane region" description="Helical" evidence="7">
    <location>
        <begin position="92"/>
        <end position="111"/>
    </location>
</feature>
<reference evidence="8" key="1">
    <citation type="submission" date="2019-08" db="EMBL/GenBank/DDBJ databases">
        <authorList>
            <person name="Kucharzyk K."/>
            <person name="Murdoch R.W."/>
            <person name="Higgins S."/>
            <person name="Loffler F."/>
        </authorList>
    </citation>
    <scope>NUCLEOTIDE SEQUENCE</scope>
</reference>
<evidence type="ECO:0000256" key="3">
    <source>
        <dbReference type="ARBA" id="ARBA00022475"/>
    </source>
</evidence>
<feature type="transmembrane region" description="Helical" evidence="7">
    <location>
        <begin position="33"/>
        <end position="55"/>
    </location>
</feature>
<feature type="transmembrane region" description="Helical" evidence="7">
    <location>
        <begin position="423"/>
        <end position="443"/>
    </location>
</feature>
<dbReference type="EMBL" id="VSSQ01014376">
    <property type="protein sequence ID" value="MPM53518.1"/>
    <property type="molecule type" value="Genomic_DNA"/>
</dbReference>
<evidence type="ECO:0000256" key="1">
    <source>
        <dbReference type="ARBA" id="ARBA00004651"/>
    </source>
</evidence>
<evidence type="ECO:0000256" key="6">
    <source>
        <dbReference type="ARBA" id="ARBA00023136"/>
    </source>
</evidence>
<keyword evidence="3" id="KW-1003">Cell membrane</keyword>
<feature type="transmembrane region" description="Helical" evidence="7">
    <location>
        <begin position="389"/>
        <end position="411"/>
    </location>
</feature>
<protein>
    <submittedName>
        <fullName evidence="8">Glycine betaine transporter BetL</fullName>
    </submittedName>
</protein>
<dbReference type="GO" id="GO:0005886">
    <property type="term" value="C:plasma membrane"/>
    <property type="evidence" value="ECO:0007669"/>
    <property type="project" value="UniProtKB-SubCell"/>
</dbReference>
<evidence type="ECO:0000256" key="4">
    <source>
        <dbReference type="ARBA" id="ARBA00022692"/>
    </source>
</evidence>
<feature type="transmembrane region" description="Helical" evidence="7">
    <location>
        <begin position="177"/>
        <end position="199"/>
    </location>
</feature>